<dbReference type="PROSITE" id="PS50977">
    <property type="entry name" value="HTH_TETR_2"/>
    <property type="match status" value="1"/>
</dbReference>
<evidence type="ECO:0000313" key="5">
    <source>
        <dbReference type="Proteomes" id="UP001600894"/>
    </source>
</evidence>
<evidence type="ECO:0000256" key="2">
    <source>
        <dbReference type="PROSITE-ProRule" id="PRU00335"/>
    </source>
</evidence>
<organism evidence="4 5">
    <name type="scientific">Enterocloster alcoholdehydrogenati</name>
    <dbReference type="NCBI Taxonomy" id="2547410"/>
    <lineage>
        <taxon>Bacteria</taxon>
        <taxon>Bacillati</taxon>
        <taxon>Bacillota</taxon>
        <taxon>Clostridia</taxon>
        <taxon>Lachnospirales</taxon>
        <taxon>Lachnospiraceae</taxon>
        <taxon>Enterocloster</taxon>
    </lineage>
</organism>
<dbReference type="Gene3D" id="1.10.357.10">
    <property type="entry name" value="Tetracycline Repressor, domain 2"/>
    <property type="match status" value="1"/>
</dbReference>
<dbReference type="InterPro" id="IPR039532">
    <property type="entry name" value="TetR_C_Firmicutes"/>
</dbReference>
<protein>
    <submittedName>
        <fullName evidence="4">TetR/AcrR family transcriptional regulator</fullName>
    </submittedName>
</protein>
<accession>A0ABQ0AVJ8</accession>
<dbReference type="SUPFAM" id="SSF46689">
    <property type="entry name" value="Homeodomain-like"/>
    <property type="match status" value="1"/>
</dbReference>
<evidence type="ECO:0000259" key="3">
    <source>
        <dbReference type="PROSITE" id="PS50977"/>
    </source>
</evidence>
<feature type="DNA-binding region" description="H-T-H motif" evidence="2">
    <location>
        <begin position="34"/>
        <end position="53"/>
    </location>
</feature>
<feature type="domain" description="HTH tetR-type" evidence="3">
    <location>
        <begin position="11"/>
        <end position="71"/>
    </location>
</feature>
<dbReference type="Proteomes" id="UP001600894">
    <property type="component" value="Unassembled WGS sequence"/>
</dbReference>
<sequence>MNTDAMDRRVRKTRKQLRECLVALLKKKQIQDITVRELTDMADLNRGTFYLHYKDVFDLLDRTESELLDEFNGLIQKHTADDLIRRPFEIFNEIYTLVYKNADLVEILLGENGDLNFLNRMKQVIRDKCLHNWMEVVRTGNTAVFDAYFAFIVSGCVGLVQHWLRTGLKETPEQMAHLTEKIISDQIHVLSENPFEMK</sequence>
<reference evidence="4 5" key="1">
    <citation type="submission" date="2024-04" db="EMBL/GenBank/DDBJ databases">
        <title>Defined microbial consortia suppress multidrug-resistant proinflammatory Enterobacteriaceae via ecological control.</title>
        <authorList>
            <person name="Furuichi M."/>
            <person name="Kawaguchi T."/>
            <person name="Pust M."/>
            <person name="Yasuma K."/>
            <person name="Plichta D."/>
            <person name="Hasegawa N."/>
            <person name="Ohya T."/>
            <person name="Bhattarai S."/>
            <person name="Sasajima S."/>
            <person name="Aoto Y."/>
            <person name="Tuganbaev T."/>
            <person name="Yaginuma M."/>
            <person name="Ueda M."/>
            <person name="Okahashi N."/>
            <person name="Amafuji K."/>
            <person name="Kiridooshi Y."/>
            <person name="Sugita K."/>
            <person name="Strazar M."/>
            <person name="Skelly A."/>
            <person name="Suda W."/>
            <person name="Hattori M."/>
            <person name="Nakamoto N."/>
            <person name="Caballero S."/>
            <person name="Norman J."/>
            <person name="Olle B."/>
            <person name="Tanoue T."/>
            <person name="Arita M."/>
            <person name="Bucci V."/>
            <person name="Atarashi K."/>
            <person name="Xavier R."/>
            <person name="Honda K."/>
        </authorList>
    </citation>
    <scope>NUCLEOTIDE SEQUENCE [LARGE SCALE GENOMIC DNA]</scope>
    <source>
        <strain evidence="5">f13</strain>
    </source>
</reference>
<comment type="caution">
    <text evidence="4">The sequence shown here is derived from an EMBL/GenBank/DDBJ whole genome shotgun (WGS) entry which is preliminary data.</text>
</comment>
<dbReference type="PANTHER" id="PTHR43479:SF7">
    <property type="entry name" value="TETR-FAMILY TRANSCRIPTIONAL REGULATOR"/>
    <property type="match status" value="1"/>
</dbReference>
<keyword evidence="5" id="KW-1185">Reference proteome</keyword>
<dbReference type="InterPro" id="IPR009057">
    <property type="entry name" value="Homeodomain-like_sf"/>
</dbReference>
<dbReference type="InterPro" id="IPR001647">
    <property type="entry name" value="HTH_TetR"/>
</dbReference>
<evidence type="ECO:0000256" key="1">
    <source>
        <dbReference type="ARBA" id="ARBA00023125"/>
    </source>
</evidence>
<keyword evidence="1 2" id="KW-0238">DNA-binding</keyword>
<proteinExistence type="predicted"/>
<dbReference type="RefSeq" id="WP_176255556.1">
    <property type="nucleotide sequence ID" value="NZ_BAABXL010000001.1"/>
</dbReference>
<dbReference type="Pfam" id="PF14278">
    <property type="entry name" value="TetR_C_8"/>
    <property type="match status" value="1"/>
</dbReference>
<dbReference type="PANTHER" id="PTHR43479">
    <property type="entry name" value="ACREF/ENVCD OPERON REPRESSOR-RELATED"/>
    <property type="match status" value="1"/>
</dbReference>
<dbReference type="EMBL" id="BAABXL010000001">
    <property type="protein sequence ID" value="GAA6268049.1"/>
    <property type="molecule type" value="Genomic_DNA"/>
</dbReference>
<name>A0ABQ0AVJ8_9FIRM</name>
<evidence type="ECO:0000313" key="4">
    <source>
        <dbReference type="EMBL" id="GAA6268049.1"/>
    </source>
</evidence>
<gene>
    <name evidence="4" type="ORF">F130042H8_11090</name>
</gene>
<dbReference type="InterPro" id="IPR050624">
    <property type="entry name" value="HTH-type_Tx_Regulator"/>
</dbReference>